<evidence type="ECO:0000256" key="9">
    <source>
        <dbReference type="ARBA" id="ARBA00023315"/>
    </source>
</evidence>
<dbReference type="GO" id="GO:0005886">
    <property type="term" value="C:plasma membrane"/>
    <property type="evidence" value="ECO:0007669"/>
    <property type="project" value="TreeGrafter"/>
</dbReference>
<dbReference type="GO" id="GO:0071731">
    <property type="term" value="P:response to nitric oxide"/>
    <property type="evidence" value="ECO:0007669"/>
    <property type="project" value="TreeGrafter"/>
</dbReference>
<organism evidence="14 15">
    <name type="scientific">Georgenia yuyongxinii</name>
    <dbReference type="NCBI Taxonomy" id="2589797"/>
    <lineage>
        <taxon>Bacteria</taxon>
        <taxon>Bacillati</taxon>
        <taxon>Actinomycetota</taxon>
        <taxon>Actinomycetes</taxon>
        <taxon>Micrococcales</taxon>
        <taxon>Bogoriellaceae</taxon>
        <taxon>Georgenia</taxon>
    </lineage>
</organism>
<accession>A0A552WLU8</accession>
<comment type="catalytic activity">
    <reaction evidence="10">
        <text>an acyl-CoA + a 1,2-diacyl-sn-glycerol = a triacyl-sn-glycerol + CoA</text>
        <dbReference type="Rhea" id="RHEA:10868"/>
        <dbReference type="ChEBI" id="CHEBI:17815"/>
        <dbReference type="ChEBI" id="CHEBI:57287"/>
        <dbReference type="ChEBI" id="CHEBI:58342"/>
        <dbReference type="ChEBI" id="CHEBI:64615"/>
        <dbReference type="EC" id="2.3.1.20"/>
    </reaction>
</comment>
<keyword evidence="5" id="KW-0444">Lipid biosynthesis</keyword>
<evidence type="ECO:0000256" key="1">
    <source>
        <dbReference type="ARBA" id="ARBA00004771"/>
    </source>
</evidence>
<evidence type="ECO:0000313" key="15">
    <source>
        <dbReference type="Proteomes" id="UP000318693"/>
    </source>
</evidence>
<protein>
    <recommendedName>
        <fullName evidence="4">diacylglycerol O-acyltransferase</fullName>
        <ecNumber evidence="4">2.3.1.20</ecNumber>
    </recommendedName>
</protein>
<dbReference type="AlphaFoldDB" id="A0A552WLU8"/>
<keyword evidence="15" id="KW-1185">Reference proteome</keyword>
<dbReference type="RefSeq" id="WP_143419570.1">
    <property type="nucleotide sequence ID" value="NZ_VJXR01000068.1"/>
</dbReference>
<evidence type="ECO:0000256" key="2">
    <source>
        <dbReference type="ARBA" id="ARBA00005189"/>
    </source>
</evidence>
<comment type="caution">
    <text evidence="14">The sequence shown here is derived from an EMBL/GenBank/DDBJ whole genome shotgun (WGS) entry which is preliminary data.</text>
</comment>
<dbReference type="InterPro" id="IPR023213">
    <property type="entry name" value="CAT-like_dom_sf"/>
</dbReference>
<dbReference type="PANTHER" id="PTHR31650:SF1">
    <property type="entry name" value="WAX ESTER SYNTHASE_DIACYLGLYCEROL ACYLTRANSFERASE 4-RELATED"/>
    <property type="match status" value="1"/>
</dbReference>
<dbReference type="GO" id="GO:0019432">
    <property type="term" value="P:triglyceride biosynthetic process"/>
    <property type="evidence" value="ECO:0007669"/>
    <property type="project" value="UniProtKB-UniPathway"/>
</dbReference>
<comment type="similarity">
    <text evidence="3">Belongs to the long-chain O-acyltransferase family.</text>
</comment>
<comment type="pathway">
    <text evidence="1">Glycerolipid metabolism; triacylglycerol biosynthesis.</text>
</comment>
<evidence type="ECO:0000256" key="6">
    <source>
        <dbReference type="ARBA" id="ARBA00022679"/>
    </source>
</evidence>
<dbReference type="Gene3D" id="3.30.559.10">
    <property type="entry name" value="Chloramphenicol acetyltransferase-like domain"/>
    <property type="match status" value="1"/>
</dbReference>
<keyword evidence="6" id="KW-0808">Transferase</keyword>
<feature type="compositionally biased region" description="Pro residues" evidence="11">
    <location>
        <begin position="164"/>
        <end position="180"/>
    </location>
</feature>
<evidence type="ECO:0000259" key="12">
    <source>
        <dbReference type="Pfam" id="PF03007"/>
    </source>
</evidence>
<dbReference type="Pfam" id="PF03007">
    <property type="entry name" value="WS_DGAT_cat"/>
    <property type="match status" value="1"/>
</dbReference>
<name>A0A552WLU8_9MICO</name>
<evidence type="ECO:0000256" key="10">
    <source>
        <dbReference type="ARBA" id="ARBA00048109"/>
    </source>
</evidence>
<dbReference type="InterPro" id="IPR004255">
    <property type="entry name" value="O-acyltransferase_WSD1_N"/>
</dbReference>
<evidence type="ECO:0000313" key="14">
    <source>
        <dbReference type="EMBL" id="TRW43726.1"/>
    </source>
</evidence>
<feature type="region of interest" description="Disordered" evidence="11">
    <location>
        <begin position="161"/>
        <end position="181"/>
    </location>
</feature>
<proteinExistence type="inferred from homology"/>
<dbReference type="InterPro" id="IPR045034">
    <property type="entry name" value="O-acyltransferase_WSD1-like"/>
</dbReference>
<dbReference type="SUPFAM" id="SSF52777">
    <property type="entry name" value="CoA-dependent acyltransferases"/>
    <property type="match status" value="2"/>
</dbReference>
<evidence type="ECO:0000256" key="5">
    <source>
        <dbReference type="ARBA" id="ARBA00022516"/>
    </source>
</evidence>
<keyword evidence="9" id="KW-0012">Acyltransferase</keyword>
<dbReference type="GO" id="GO:0004144">
    <property type="term" value="F:diacylglycerol O-acyltransferase activity"/>
    <property type="evidence" value="ECO:0007669"/>
    <property type="project" value="UniProtKB-EC"/>
</dbReference>
<feature type="domain" description="O-acyltransferase WSD1-like N-terminal" evidence="12">
    <location>
        <begin position="27"/>
        <end position="269"/>
    </location>
</feature>
<evidence type="ECO:0000256" key="4">
    <source>
        <dbReference type="ARBA" id="ARBA00013244"/>
    </source>
</evidence>
<keyword evidence="8" id="KW-0443">Lipid metabolism</keyword>
<sequence>MTATIERLTPHELVEVWPGWRGWPQTIGALAVVEGAPLRGPDDDVALDRLLPAVGRVLAWPRFRQVLHEPGPGRGGPVWVDDGDLDLARHVTVVPVPAPGDDAVLLATCARLYEAPLDPARPLWHVWVLPGLTDGRVGLLVVVHHALTDGAGALSAVGAVFDPQPAPPAPETTTPPPPRRAPTNAELALDAVHRHGRALRSIAAAATHPRGVAGAARQSRQALSGYDRHAPRTSLNRRVGRRRALHVARFDLDAVRATAHAHAATVNDVLLAALAGGLHELLAARGELSPGLILRASVPVAGPPEPGRTQNARTGMLVRLPVGEDDDDRRLAAVVADTQERKRQPLDLGRSGVLSSPLVLRGAVALAARQRVSNIYLANLVGPAGPVWLSGARVLELFPLTNVVGNIGISVAALSYAGSLTVTVTSDPHLHPDVGAFVDGLERTVERLAVRVGSR</sequence>
<dbReference type="Pfam" id="PF06974">
    <property type="entry name" value="WS_DGAT_C"/>
    <property type="match status" value="1"/>
</dbReference>
<evidence type="ECO:0000259" key="13">
    <source>
        <dbReference type="Pfam" id="PF06974"/>
    </source>
</evidence>
<reference evidence="14 15" key="1">
    <citation type="submission" date="2019-07" db="EMBL/GenBank/DDBJ databases">
        <title>Georgenia wutianyii sp. nov. and Georgenia *** sp. nov. isolated from plateau pika (Ochotona curzoniae) in the Qinghai-Tibet plateau of China.</title>
        <authorList>
            <person name="Tian Z."/>
        </authorList>
    </citation>
    <scope>NUCLEOTIDE SEQUENCE [LARGE SCALE GENOMIC DNA]</scope>
    <source>
        <strain evidence="14 15">Z446</strain>
    </source>
</reference>
<dbReference type="InterPro" id="IPR009721">
    <property type="entry name" value="O-acyltransferase_WSD1_C"/>
</dbReference>
<keyword evidence="7" id="KW-0319">Glycerol metabolism</keyword>
<dbReference type="EC" id="2.3.1.20" evidence="4"/>
<dbReference type="GO" id="GO:0006071">
    <property type="term" value="P:glycerol metabolic process"/>
    <property type="evidence" value="ECO:0007669"/>
    <property type="project" value="UniProtKB-KW"/>
</dbReference>
<gene>
    <name evidence="14" type="ORF">FJ693_16565</name>
</gene>
<dbReference type="GO" id="GO:0001666">
    <property type="term" value="P:response to hypoxia"/>
    <property type="evidence" value="ECO:0007669"/>
    <property type="project" value="TreeGrafter"/>
</dbReference>
<evidence type="ECO:0000256" key="3">
    <source>
        <dbReference type="ARBA" id="ARBA00009587"/>
    </source>
</evidence>
<evidence type="ECO:0000256" key="7">
    <source>
        <dbReference type="ARBA" id="ARBA00022798"/>
    </source>
</evidence>
<feature type="region of interest" description="Disordered" evidence="11">
    <location>
        <begin position="209"/>
        <end position="239"/>
    </location>
</feature>
<dbReference type="EMBL" id="VJXR01000068">
    <property type="protein sequence ID" value="TRW43726.1"/>
    <property type="molecule type" value="Genomic_DNA"/>
</dbReference>
<evidence type="ECO:0000256" key="8">
    <source>
        <dbReference type="ARBA" id="ARBA00023098"/>
    </source>
</evidence>
<feature type="domain" description="O-acyltransferase WSD1 C-terminal" evidence="13">
    <location>
        <begin position="311"/>
        <end position="447"/>
    </location>
</feature>
<dbReference type="Proteomes" id="UP000318693">
    <property type="component" value="Unassembled WGS sequence"/>
</dbReference>
<evidence type="ECO:0000256" key="11">
    <source>
        <dbReference type="SAM" id="MobiDB-lite"/>
    </source>
</evidence>
<dbReference type="UniPathway" id="UPA00282"/>
<dbReference type="GO" id="GO:0051701">
    <property type="term" value="P:biological process involved in interaction with host"/>
    <property type="evidence" value="ECO:0007669"/>
    <property type="project" value="TreeGrafter"/>
</dbReference>
<dbReference type="PANTHER" id="PTHR31650">
    <property type="entry name" value="O-ACYLTRANSFERASE (WSD1-LIKE) FAMILY PROTEIN"/>
    <property type="match status" value="1"/>
</dbReference>
<comment type="pathway">
    <text evidence="2">Lipid metabolism.</text>
</comment>